<gene>
    <name evidence="1" type="ORF">GGE40_004263</name>
</gene>
<evidence type="ECO:0000313" key="1">
    <source>
        <dbReference type="EMBL" id="MBB4492418.1"/>
    </source>
</evidence>
<comment type="caution">
    <text evidence="1">The sequence shown here is derived from an EMBL/GenBank/DDBJ whole genome shotgun (WGS) entry which is preliminary data.</text>
</comment>
<accession>A0ABR6JBW0</accession>
<proteinExistence type="predicted"/>
<dbReference type="Proteomes" id="UP000534590">
    <property type="component" value="Unassembled WGS sequence"/>
</dbReference>
<evidence type="ECO:0000313" key="2">
    <source>
        <dbReference type="Proteomes" id="UP000534590"/>
    </source>
</evidence>
<reference evidence="1 2" key="1">
    <citation type="submission" date="2020-08" db="EMBL/GenBank/DDBJ databases">
        <title>Genomic Encyclopedia of Type Strains, Phase IV (KMG-V): Genome sequencing to study the core and pangenomes of soil and plant-associated prokaryotes.</title>
        <authorList>
            <person name="Whitman W."/>
        </authorList>
    </citation>
    <scope>NUCLEOTIDE SEQUENCE [LARGE SCALE GENOMIC DNA]</scope>
    <source>
        <strain evidence="1 2">SEMIA 461</strain>
    </source>
</reference>
<sequence>MSYRVRPSFGYKIGVGSSNFRPDESVLTPTLWLVDVKVGWHHIEIPDHQDRDLELKKPGRVVLTGIPLWLATPIVRKERVERSCIHCQGRRLSSGRDSEVIMLVK</sequence>
<keyword evidence="2" id="KW-1185">Reference proteome</keyword>
<name>A0ABR6JBW0_AGRRD</name>
<organism evidence="1 2">
    <name type="scientific">Agrobacterium radiobacter</name>
    <dbReference type="NCBI Taxonomy" id="362"/>
    <lineage>
        <taxon>Bacteria</taxon>
        <taxon>Pseudomonadati</taxon>
        <taxon>Pseudomonadota</taxon>
        <taxon>Alphaproteobacteria</taxon>
        <taxon>Hyphomicrobiales</taxon>
        <taxon>Rhizobiaceae</taxon>
        <taxon>Rhizobium/Agrobacterium group</taxon>
        <taxon>Agrobacterium</taxon>
        <taxon>Agrobacterium tumefaciens complex</taxon>
    </lineage>
</organism>
<protein>
    <submittedName>
        <fullName evidence="1">Uncharacterized protein</fullName>
    </submittedName>
</protein>
<dbReference type="EMBL" id="JACIHP010000005">
    <property type="protein sequence ID" value="MBB4492418.1"/>
    <property type="molecule type" value="Genomic_DNA"/>
</dbReference>